<dbReference type="Pfam" id="PF12019">
    <property type="entry name" value="GspH"/>
    <property type="match status" value="1"/>
</dbReference>
<dbReference type="AlphaFoldDB" id="A0A4R2S476"/>
<keyword evidence="7" id="KW-0472">Membrane</keyword>
<evidence type="ECO:0000256" key="2">
    <source>
        <dbReference type="ARBA" id="ARBA00022475"/>
    </source>
</evidence>
<evidence type="ECO:0000256" key="6">
    <source>
        <dbReference type="ARBA" id="ARBA00022989"/>
    </source>
</evidence>
<dbReference type="GO" id="GO:0015627">
    <property type="term" value="C:type II protein secretion system complex"/>
    <property type="evidence" value="ECO:0007669"/>
    <property type="project" value="InterPro"/>
</dbReference>
<evidence type="ECO:0000256" key="1">
    <source>
        <dbReference type="ARBA" id="ARBA00004377"/>
    </source>
</evidence>
<dbReference type="InterPro" id="IPR022346">
    <property type="entry name" value="T2SS_GspH"/>
</dbReference>
<evidence type="ECO:0000256" key="4">
    <source>
        <dbReference type="ARBA" id="ARBA00022519"/>
    </source>
</evidence>
<dbReference type="GO" id="GO:0005886">
    <property type="term" value="C:plasma membrane"/>
    <property type="evidence" value="ECO:0007669"/>
    <property type="project" value="UniProtKB-SubCell"/>
</dbReference>
<proteinExistence type="predicted"/>
<keyword evidence="6" id="KW-1133">Transmembrane helix</keyword>
<keyword evidence="4" id="KW-0997">Cell inner membrane</keyword>
<evidence type="ECO:0000313" key="9">
    <source>
        <dbReference type="EMBL" id="TCP67151.1"/>
    </source>
</evidence>
<dbReference type="Proteomes" id="UP000294813">
    <property type="component" value="Unassembled WGS sequence"/>
</dbReference>
<gene>
    <name evidence="9" type="ORF">EDD73_10546</name>
</gene>
<evidence type="ECO:0000259" key="8">
    <source>
        <dbReference type="Pfam" id="PF12019"/>
    </source>
</evidence>
<comment type="subcellular location">
    <subcellularLocation>
        <location evidence="1">Cell inner membrane</location>
        <topology evidence="1">Single-pass membrane protein</topology>
    </subcellularLocation>
</comment>
<keyword evidence="2" id="KW-1003">Cell membrane</keyword>
<evidence type="ECO:0000313" key="10">
    <source>
        <dbReference type="Proteomes" id="UP000294813"/>
    </source>
</evidence>
<dbReference type="Gene3D" id="3.55.40.10">
    <property type="entry name" value="minor pseudopilin epsh domain"/>
    <property type="match status" value="1"/>
</dbReference>
<evidence type="ECO:0000256" key="7">
    <source>
        <dbReference type="ARBA" id="ARBA00023136"/>
    </source>
</evidence>
<organism evidence="9 10">
    <name type="scientific">Heliophilum fasciatum</name>
    <dbReference type="NCBI Taxonomy" id="35700"/>
    <lineage>
        <taxon>Bacteria</taxon>
        <taxon>Bacillati</taxon>
        <taxon>Bacillota</taxon>
        <taxon>Clostridia</taxon>
        <taxon>Eubacteriales</taxon>
        <taxon>Heliobacteriaceae</taxon>
        <taxon>Heliophilum</taxon>
    </lineage>
</organism>
<accession>A0A4R2S476</accession>
<evidence type="ECO:0000256" key="5">
    <source>
        <dbReference type="ARBA" id="ARBA00022692"/>
    </source>
</evidence>
<protein>
    <submittedName>
        <fullName evidence="9">Type II transport protein GspH</fullName>
    </submittedName>
</protein>
<keyword evidence="10" id="KW-1185">Reference proteome</keyword>
<keyword evidence="3" id="KW-0488">Methylation</keyword>
<name>A0A4R2S476_9FIRM</name>
<keyword evidence="5" id="KW-0812">Transmembrane</keyword>
<comment type="caution">
    <text evidence="9">The sequence shown here is derived from an EMBL/GenBank/DDBJ whole genome shotgun (WGS) entry which is preliminary data.</text>
</comment>
<dbReference type="EMBL" id="SLXT01000005">
    <property type="protein sequence ID" value="TCP67151.1"/>
    <property type="molecule type" value="Genomic_DNA"/>
</dbReference>
<reference evidence="9 10" key="1">
    <citation type="submission" date="2019-03" db="EMBL/GenBank/DDBJ databases">
        <title>Genomic Encyclopedia of Type Strains, Phase IV (KMG-IV): sequencing the most valuable type-strain genomes for metagenomic binning, comparative biology and taxonomic classification.</title>
        <authorList>
            <person name="Goeker M."/>
        </authorList>
    </citation>
    <scope>NUCLEOTIDE SEQUENCE [LARGE SCALE GENOMIC DNA]</scope>
    <source>
        <strain evidence="9 10">DSM 11170</strain>
    </source>
</reference>
<dbReference type="GO" id="GO:0015628">
    <property type="term" value="P:protein secretion by the type II secretion system"/>
    <property type="evidence" value="ECO:0007669"/>
    <property type="project" value="InterPro"/>
</dbReference>
<sequence length="121" mass="13761">MLAARQVQADFLWARDQAVAQRASYTLIFRRNTANYSVLRVNQTLRQTVLENGIKIAQTTFNAGTLWQDRFIFTEDGRARLPGMGGTVTLTDGRGRSRYVVISRSGRVRIDRQAPRSDQEL</sequence>
<feature type="domain" description="General secretion pathway GspH" evidence="8">
    <location>
        <begin position="3"/>
        <end position="106"/>
    </location>
</feature>
<evidence type="ECO:0000256" key="3">
    <source>
        <dbReference type="ARBA" id="ARBA00022481"/>
    </source>
</evidence>